<keyword evidence="8" id="KW-0675">Receptor</keyword>
<dbReference type="InterPro" id="IPR013783">
    <property type="entry name" value="Ig-like_fold"/>
</dbReference>
<keyword evidence="9" id="KW-0325">Glycoprotein</keyword>
<dbReference type="GO" id="GO:0007166">
    <property type="term" value="P:cell surface receptor signaling pathway"/>
    <property type="evidence" value="ECO:0007669"/>
    <property type="project" value="TreeGrafter"/>
</dbReference>
<dbReference type="InterPro" id="IPR003599">
    <property type="entry name" value="Ig_sub"/>
</dbReference>
<dbReference type="GO" id="GO:0009897">
    <property type="term" value="C:external side of plasma membrane"/>
    <property type="evidence" value="ECO:0007669"/>
    <property type="project" value="TreeGrafter"/>
</dbReference>
<feature type="transmembrane region" description="Helical" evidence="11">
    <location>
        <begin position="346"/>
        <end position="371"/>
    </location>
</feature>
<gene>
    <name evidence="14" type="ORF">KC01_LOCUS25282</name>
</gene>
<evidence type="ECO:0000256" key="10">
    <source>
        <dbReference type="ARBA" id="ARBA00023319"/>
    </source>
</evidence>
<evidence type="ECO:0000256" key="7">
    <source>
        <dbReference type="ARBA" id="ARBA00023157"/>
    </source>
</evidence>
<dbReference type="SMART" id="SM00409">
    <property type="entry name" value="IG"/>
    <property type="match status" value="2"/>
</dbReference>
<evidence type="ECO:0000256" key="3">
    <source>
        <dbReference type="ARBA" id="ARBA00022692"/>
    </source>
</evidence>
<feature type="domain" description="Ig-like" evidence="13">
    <location>
        <begin position="206"/>
        <end position="282"/>
    </location>
</feature>
<evidence type="ECO:0000256" key="4">
    <source>
        <dbReference type="ARBA" id="ARBA00022729"/>
    </source>
</evidence>
<evidence type="ECO:0000256" key="8">
    <source>
        <dbReference type="ARBA" id="ARBA00023170"/>
    </source>
</evidence>
<dbReference type="GO" id="GO:0006955">
    <property type="term" value="P:immune response"/>
    <property type="evidence" value="ECO:0007669"/>
    <property type="project" value="TreeGrafter"/>
</dbReference>
<keyword evidence="5 11" id="KW-1133">Transmembrane helix</keyword>
<feature type="transmembrane region" description="Helical" evidence="11">
    <location>
        <begin position="383"/>
        <end position="403"/>
    </location>
</feature>
<feature type="transmembrane region" description="Helical" evidence="11">
    <location>
        <begin position="298"/>
        <end position="320"/>
    </location>
</feature>
<dbReference type="PANTHER" id="PTHR25466:SF14">
    <property type="entry name" value="BUTYROPHILIN SUBFAMILY 2 MEMBER A2-LIKE-RELATED"/>
    <property type="match status" value="1"/>
</dbReference>
<keyword evidence="7" id="KW-1015">Disulfide bond</keyword>
<protein>
    <recommendedName>
        <fullName evidence="13">Ig-like domain-containing protein</fullName>
    </recommendedName>
</protein>
<dbReference type="GO" id="GO:0031295">
    <property type="term" value="P:T cell costimulation"/>
    <property type="evidence" value="ECO:0007669"/>
    <property type="project" value="TreeGrafter"/>
</dbReference>
<feature type="chain" id="PRO_5043606876" description="Ig-like domain-containing protein" evidence="12">
    <location>
        <begin position="18"/>
        <end position="450"/>
    </location>
</feature>
<dbReference type="InterPro" id="IPR007110">
    <property type="entry name" value="Ig-like_dom"/>
</dbReference>
<evidence type="ECO:0000256" key="12">
    <source>
        <dbReference type="SAM" id="SignalP"/>
    </source>
</evidence>
<proteinExistence type="predicted"/>
<reference evidence="14 15" key="1">
    <citation type="submission" date="2024-04" db="EMBL/GenBank/DDBJ databases">
        <authorList>
            <person name="Waldvogel A.-M."/>
            <person name="Schoenle A."/>
        </authorList>
    </citation>
    <scope>NUCLEOTIDE SEQUENCE [LARGE SCALE GENOMIC DNA]</scope>
</reference>
<feature type="transmembrane region" description="Helical" evidence="11">
    <location>
        <begin position="410"/>
        <end position="429"/>
    </location>
</feature>
<keyword evidence="6 11" id="KW-0472">Membrane</keyword>
<dbReference type="Pfam" id="PF07686">
    <property type="entry name" value="V-set"/>
    <property type="match status" value="1"/>
</dbReference>
<accession>A0AAV2L909</accession>
<dbReference type="SUPFAM" id="SSF48726">
    <property type="entry name" value="Immunoglobulin"/>
    <property type="match status" value="2"/>
</dbReference>
<evidence type="ECO:0000256" key="5">
    <source>
        <dbReference type="ARBA" id="ARBA00022989"/>
    </source>
</evidence>
<keyword evidence="3 11" id="KW-0812">Transmembrane</keyword>
<dbReference type="GO" id="GO:0071222">
    <property type="term" value="P:cellular response to lipopolysaccharide"/>
    <property type="evidence" value="ECO:0007669"/>
    <property type="project" value="TreeGrafter"/>
</dbReference>
<keyword evidence="4 12" id="KW-0732">Signal</keyword>
<sequence length="450" mass="49827">MLVLVCVTLCLLSAAAAVFPDVEVTCISVESCVLPCQRQQALSMIIWYRNQTPLAWLPDVQNIKKPNNRTSLLHQELHDGICSLLIKKVMPQDSGIYKCDTVNKGLVKTSQYYNLRVNVPVKEVVIEESGDYLICSSENIYPRPQCQWTSAVLNSTVAQGNQGVLFTTRCITERMHNASNQSCTVSSRLSSHTNTYIQRPAISVSGTEAVLLCAHTTSPVKTESWRFNHNETIVSLSGEVSEGWRPFVKSISDSRSLTLNNLTSHQQGRFTCVTRTDTESYTVVTQLQIRGAPGAPGLSVFSVISIVFTAVLTIFASGAYRRSQCSSANHLPQRDSSQTKVDSFNAAWIICGLLGLSSALPCFFVIASLYFQHRLSQNWTMNVLILVNQVTLIPEVCNSVFVLRCSAQKHIMTCFAMISVMFVVVLIAMKVPMAEETFFTVSMCAHCNYS</sequence>
<evidence type="ECO:0000256" key="2">
    <source>
        <dbReference type="ARBA" id="ARBA00022475"/>
    </source>
</evidence>
<name>A0AAV2L909_KNICA</name>
<evidence type="ECO:0000256" key="1">
    <source>
        <dbReference type="ARBA" id="ARBA00004251"/>
    </source>
</evidence>
<evidence type="ECO:0000256" key="6">
    <source>
        <dbReference type="ARBA" id="ARBA00023136"/>
    </source>
</evidence>
<dbReference type="PROSITE" id="PS50835">
    <property type="entry name" value="IG_LIKE"/>
    <property type="match status" value="2"/>
</dbReference>
<organism evidence="14 15">
    <name type="scientific">Knipowitschia caucasica</name>
    <name type="common">Caucasian dwarf goby</name>
    <name type="synonym">Pomatoschistus caucasicus</name>
    <dbReference type="NCBI Taxonomy" id="637954"/>
    <lineage>
        <taxon>Eukaryota</taxon>
        <taxon>Metazoa</taxon>
        <taxon>Chordata</taxon>
        <taxon>Craniata</taxon>
        <taxon>Vertebrata</taxon>
        <taxon>Euteleostomi</taxon>
        <taxon>Actinopterygii</taxon>
        <taxon>Neopterygii</taxon>
        <taxon>Teleostei</taxon>
        <taxon>Neoteleostei</taxon>
        <taxon>Acanthomorphata</taxon>
        <taxon>Gobiaria</taxon>
        <taxon>Gobiiformes</taxon>
        <taxon>Gobioidei</taxon>
        <taxon>Gobiidae</taxon>
        <taxon>Gobiinae</taxon>
        <taxon>Knipowitschia</taxon>
    </lineage>
</organism>
<comment type="subcellular location">
    <subcellularLocation>
        <location evidence="1">Cell membrane</location>
        <topology evidence="1">Single-pass type I membrane protein</topology>
    </subcellularLocation>
</comment>
<evidence type="ECO:0000256" key="9">
    <source>
        <dbReference type="ARBA" id="ARBA00023180"/>
    </source>
</evidence>
<keyword evidence="2" id="KW-1003">Cell membrane</keyword>
<keyword evidence="10" id="KW-0393">Immunoglobulin domain</keyword>
<feature type="domain" description="Ig-like" evidence="13">
    <location>
        <begin position="20"/>
        <end position="118"/>
    </location>
</feature>
<evidence type="ECO:0000313" key="15">
    <source>
        <dbReference type="Proteomes" id="UP001497482"/>
    </source>
</evidence>
<dbReference type="AlphaFoldDB" id="A0AAV2L909"/>
<dbReference type="InterPro" id="IPR036179">
    <property type="entry name" value="Ig-like_dom_sf"/>
</dbReference>
<dbReference type="EMBL" id="OZ035843">
    <property type="protein sequence ID" value="CAL1596632.1"/>
    <property type="molecule type" value="Genomic_DNA"/>
</dbReference>
<dbReference type="GO" id="GO:0042102">
    <property type="term" value="P:positive regulation of T cell proliferation"/>
    <property type="evidence" value="ECO:0007669"/>
    <property type="project" value="TreeGrafter"/>
</dbReference>
<feature type="signal peptide" evidence="12">
    <location>
        <begin position="1"/>
        <end position="17"/>
    </location>
</feature>
<evidence type="ECO:0000313" key="14">
    <source>
        <dbReference type="EMBL" id="CAL1596632.1"/>
    </source>
</evidence>
<dbReference type="GO" id="GO:0042130">
    <property type="term" value="P:negative regulation of T cell proliferation"/>
    <property type="evidence" value="ECO:0007669"/>
    <property type="project" value="TreeGrafter"/>
</dbReference>
<evidence type="ECO:0000259" key="13">
    <source>
        <dbReference type="PROSITE" id="PS50835"/>
    </source>
</evidence>
<dbReference type="Gene3D" id="2.60.40.10">
    <property type="entry name" value="Immunoglobulins"/>
    <property type="match status" value="2"/>
</dbReference>
<dbReference type="Proteomes" id="UP001497482">
    <property type="component" value="Chromosome 21"/>
</dbReference>
<evidence type="ECO:0000256" key="11">
    <source>
        <dbReference type="SAM" id="Phobius"/>
    </source>
</evidence>
<dbReference type="PANTHER" id="PTHR25466">
    <property type="entry name" value="T-LYMPHOCYTE ACTIVATION ANTIGEN"/>
    <property type="match status" value="1"/>
</dbReference>
<dbReference type="InterPro" id="IPR013106">
    <property type="entry name" value="Ig_V-set"/>
</dbReference>
<dbReference type="InterPro" id="IPR051713">
    <property type="entry name" value="T-cell_Activation_Regulation"/>
</dbReference>
<keyword evidence="15" id="KW-1185">Reference proteome</keyword>